<dbReference type="RefSeq" id="WP_349241076.1">
    <property type="nucleotide sequence ID" value="NZ_JAVTTO010000002.1"/>
</dbReference>
<name>A0ABU3LDM5_9FLAO</name>
<dbReference type="Proteomes" id="UP001257277">
    <property type="component" value="Unassembled WGS sequence"/>
</dbReference>
<reference evidence="1 2" key="1">
    <citation type="submission" date="2023-09" db="EMBL/GenBank/DDBJ databases">
        <title>Novel taxa isolated from Blanes Bay.</title>
        <authorList>
            <person name="Rey-Velasco X."/>
            <person name="Lucena T."/>
        </authorList>
    </citation>
    <scope>NUCLEOTIDE SEQUENCE [LARGE SCALE GENOMIC DNA]</scope>
    <source>
        <strain evidence="1 2">S356</strain>
    </source>
</reference>
<gene>
    <name evidence="1" type="ORF">RQM59_05475</name>
</gene>
<accession>A0ABU3LDM5</accession>
<proteinExistence type="predicted"/>
<dbReference type="EMBL" id="JAVTTO010000002">
    <property type="protein sequence ID" value="MDT7831820.1"/>
    <property type="molecule type" value="Genomic_DNA"/>
</dbReference>
<sequence>MLVGVGLSLTGCNEPDEEYTGTGQVGDCRVYNSQGELILRAM</sequence>
<keyword evidence="2" id="KW-1185">Reference proteome</keyword>
<evidence type="ECO:0000313" key="1">
    <source>
        <dbReference type="EMBL" id="MDT7831820.1"/>
    </source>
</evidence>
<protein>
    <recommendedName>
        <fullName evidence="3">Lipoprotein</fullName>
    </recommendedName>
</protein>
<evidence type="ECO:0000313" key="2">
    <source>
        <dbReference type="Proteomes" id="UP001257277"/>
    </source>
</evidence>
<organism evidence="1 2">
    <name type="scientific">Asprobacillus argus</name>
    <dbReference type="NCBI Taxonomy" id="3076534"/>
    <lineage>
        <taxon>Bacteria</taxon>
        <taxon>Pseudomonadati</taxon>
        <taxon>Bacteroidota</taxon>
        <taxon>Flavobacteriia</taxon>
        <taxon>Flavobacteriales</taxon>
        <taxon>Flavobacteriaceae</taxon>
        <taxon>Asprobacillus</taxon>
    </lineage>
</organism>
<evidence type="ECO:0008006" key="3">
    <source>
        <dbReference type="Google" id="ProtNLM"/>
    </source>
</evidence>
<comment type="caution">
    <text evidence="1">The sequence shown here is derived from an EMBL/GenBank/DDBJ whole genome shotgun (WGS) entry which is preliminary data.</text>
</comment>